<sequence>MLQGGSLWAGLASGAMSQFQDTKNLNQGNIDRTEYAVQTASNVTGAVGVMAGVEYGALLGTSVMPGIGTAVGAVIGGVLGDRLGRVVGRQTGSALVQSDIVKNIVQPASSKHTEAIG</sequence>
<dbReference type="Proteomes" id="UP001589619">
    <property type="component" value="Unassembled WGS sequence"/>
</dbReference>
<name>A0ABV5W3E7_9BACL</name>
<evidence type="ECO:0000313" key="1">
    <source>
        <dbReference type="EMBL" id="MFB9754895.1"/>
    </source>
</evidence>
<protein>
    <submittedName>
        <fullName evidence="1">Glycine zipper domain-containing protein</fullName>
    </submittedName>
</protein>
<proteinExistence type="predicted"/>
<comment type="caution">
    <text evidence="1">The sequence shown here is derived from an EMBL/GenBank/DDBJ whole genome shotgun (WGS) entry which is preliminary data.</text>
</comment>
<gene>
    <name evidence="1" type="ORF">ACFFNY_25255</name>
</gene>
<keyword evidence="2" id="KW-1185">Reference proteome</keyword>
<reference evidence="1 2" key="1">
    <citation type="submission" date="2024-09" db="EMBL/GenBank/DDBJ databases">
        <authorList>
            <person name="Sun Q."/>
            <person name="Mori K."/>
        </authorList>
    </citation>
    <scope>NUCLEOTIDE SEQUENCE [LARGE SCALE GENOMIC DNA]</scope>
    <source>
        <strain evidence="1 2">JCM 12520</strain>
    </source>
</reference>
<dbReference type="RefSeq" id="WP_344909912.1">
    <property type="nucleotide sequence ID" value="NZ_BAAAYO010000008.1"/>
</dbReference>
<dbReference type="EMBL" id="JBHMAG010000016">
    <property type="protein sequence ID" value="MFB9754895.1"/>
    <property type="molecule type" value="Genomic_DNA"/>
</dbReference>
<organism evidence="1 2">
    <name type="scientific">Paenibacillus hodogayensis</name>
    <dbReference type="NCBI Taxonomy" id="279208"/>
    <lineage>
        <taxon>Bacteria</taxon>
        <taxon>Bacillati</taxon>
        <taxon>Bacillota</taxon>
        <taxon>Bacilli</taxon>
        <taxon>Bacillales</taxon>
        <taxon>Paenibacillaceae</taxon>
        <taxon>Paenibacillus</taxon>
    </lineage>
</organism>
<accession>A0ABV5W3E7</accession>
<evidence type="ECO:0000313" key="2">
    <source>
        <dbReference type="Proteomes" id="UP001589619"/>
    </source>
</evidence>